<dbReference type="GO" id="GO:0016655">
    <property type="term" value="F:oxidoreductase activity, acting on NAD(P)H, quinone or similar compound as acceptor"/>
    <property type="evidence" value="ECO:0007669"/>
    <property type="project" value="UniProtKB-UniRule"/>
</dbReference>
<dbReference type="InterPro" id="IPR008703">
    <property type="entry name" value="NqrA"/>
</dbReference>
<dbReference type="EC" id="7.2.1.1" evidence="8"/>
<feature type="domain" description="Na(+)-translocating NADH-quinone reductase subunit A C-terminal" evidence="10">
    <location>
        <begin position="264"/>
        <end position="312"/>
    </location>
</feature>
<dbReference type="InterPro" id="IPR056148">
    <property type="entry name" value="NQRA_2nd"/>
</dbReference>
<evidence type="ECO:0000256" key="5">
    <source>
        <dbReference type="ARBA" id="ARBA00023065"/>
    </source>
</evidence>
<keyword evidence="5 8" id="KW-0406">Ion transport</keyword>
<accession>A0A4U5TPG0</accession>
<feature type="domain" description="NqrA second alpha/beta" evidence="11">
    <location>
        <begin position="116"/>
        <end position="259"/>
    </location>
</feature>
<dbReference type="InterPro" id="IPR022615">
    <property type="entry name" value="NqrA_C_domain"/>
</dbReference>
<evidence type="ECO:0000313" key="12">
    <source>
        <dbReference type="EMBL" id="TKS55752.1"/>
    </source>
</evidence>
<dbReference type="Proteomes" id="UP000306552">
    <property type="component" value="Unassembled WGS sequence"/>
</dbReference>
<keyword evidence="13" id="KW-1185">Reference proteome</keyword>
<dbReference type="OrthoDB" id="9774536at2"/>
<name>A0A4U5TPG0_9FLAO</name>
<sequence>MAINIKSKRGLKLRLKGEAEKKTSPALKSKTYALIPDNFHGLVPKMLIKKEGTAVKAGEPLFYSKYNDQTKVVSPVSGKLKTIERGARRRILRVIIEADDEFDYVEHDILDPLKTDAKKLKAHIFESGCGIFFKQRPYDIPVSAEDVPKSIHISTYNTTPLGADFEYILSNKKEEFQNGINALTKLTEGKVFLGVDRNAQSFLHDTENVKLVKVSGPHPAGNVGFQIQKTNPINKGEKVWTIRPEDVAIIGELLSTGKFNAERTVAVCGSDAVDKQYFKTLIGAEVNSIIEEVNTSKTRIISGDVFTGDIAQNGDHINFFSNEITLIPEGNQYRMFGWLPFKDNNIPSVHNTSFAKLRRKPFQVNTSLNGEERALVVTGEMEEVMPMDILPMQLLKACMTGDIDKMENLGIYEVSPEDFATVEYVNTSKIEAQEVIRQGLDLMITEVG</sequence>
<protein>
    <recommendedName>
        <fullName evidence="8">Na(+)-translocating NADH-quinone reductase subunit A</fullName>
        <shortName evidence="8">Na(+)-NQR subunit A</shortName>
        <shortName evidence="8">Na(+)-translocating NQR subunit A</shortName>
        <ecNumber evidence="8">7.2.1.1</ecNumber>
    </recommendedName>
    <alternativeName>
        <fullName evidence="8">NQR complex subunit A</fullName>
    </alternativeName>
    <alternativeName>
        <fullName evidence="8">NQR-1 subunit A</fullName>
    </alternativeName>
</protein>
<comment type="catalytic activity">
    <reaction evidence="8">
        <text>a ubiquinone + n Na(+)(in) + NADH + H(+) = a ubiquinol + n Na(+)(out) + NAD(+)</text>
        <dbReference type="Rhea" id="RHEA:47748"/>
        <dbReference type="Rhea" id="RHEA-COMP:9565"/>
        <dbReference type="Rhea" id="RHEA-COMP:9566"/>
        <dbReference type="ChEBI" id="CHEBI:15378"/>
        <dbReference type="ChEBI" id="CHEBI:16389"/>
        <dbReference type="ChEBI" id="CHEBI:17976"/>
        <dbReference type="ChEBI" id="CHEBI:29101"/>
        <dbReference type="ChEBI" id="CHEBI:57540"/>
        <dbReference type="ChEBI" id="CHEBI:57945"/>
        <dbReference type="EC" id="7.2.1.1"/>
    </reaction>
</comment>
<evidence type="ECO:0000256" key="8">
    <source>
        <dbReference type="HAMAP-Rule" id="MF_00425"/>
    </source>
</evidence>
<dbReference type="PANTHER" id="PTHR37839">
    <property type="entry name" value="NA(+)-TRANSLOCATING NADH-QUINONE REDUCTASE SUBUNIT A"/>
    <property type="match status" value="1"/>
</dbReference>
<reference evidence="12 13" key="1">
    <citation type="submission" date="2019-04" db="EMBL/GenBank/DDBJ databases">
        <title>Psychroflexus halotolerans sp. nov., isolated from a marine solar saltern.</title>
        <authorList>
            <person name="Feng X."/>
        </authorList>
    </citation>
    <scope>NUCLEOTIDE SEQUENCE [LARGE SCALE GENOMIC DNA]</scope>
    <source>
        <strain evidence="12 13">WDS2C27</strain>
    </source>
</reference>
<dbReference type="PANTHER" id="PTHR37839:SF1">
    <property type="entry name" value="NA(+)-TRANSLOCATING NADH-QUINONE REDUCTASE SUBUNIT A"/>
    <property type="match status" value="1"/>
</dbReference>
<proteinExistence type="inferred from homology"/>
<gene>
    <name evidence="8" type="primary">nqrA</name>
    <name evidence="12" type="ORF">FCN74_10640</name>
</gene>
<dbReference type="NCBIfam" id="TIGR01936">
    <property type="entry name" value="nqrA"/>
    <property type="match status" value="1"/>
</dbReference>
<keyword evidence="1 8" id="KW-0813">Transport</keyword>
<dbReference type="RefSeq" id="WP_138932580.1">
    <property type="nucleotide sequence ID" value="NZ_SWMU01000004.1"/>
</dbReference>
<comment type="subunit">
    <text evidence="8">Composed of six subunits; NqrA, NqrB, NqrC, NqrD, NqrE and NqrF.</text>
</comment>
<feature type="domain" description="NqrA N-terminal barrel-sandwich hybrid" evidence="9">
    <location>
        <begin position="5"/>
        <end position="99"/>
    </location>
</feature>
<evidence type="ECO:0000256" key="1">
    <source>
        <dbReference type="ARBA" id="ARBA00022448"/>
    </source>
</evidence>
<dbReference type="EMBL" id="SWMU01000004">
    <property type="protein sequence ID" value="TKS55752.1"/>
    <property type="molecule type" value="Genomic_DNA"/>
</dbReference>
<evidence type="ECO:0000256" key="4">
    <source>
        <dbReference type="ARBA" id="ARBA00023053"/>
    </source>
</evidence>
<evidence type="ECO:0000259" key="11">
    <source>
        <dbReference type="Pfam" id="PF24836"/>
    </source>
</evidence>
<evidence type="ECO:0000259" key="9">
    <source>
        <dbReference type="Pfam" id="PF05896"/>
    </source>
</evidence>
<dbReference type="GO" id="GO:0006814">
    <property type="term" value="P:sodium ion transport"/>
    <property type="evidence" value="ECO:0007669"/>
    <property type="project" value="UniProtKB-UniRule"/>
</dbReference>
<comment type="function">
    <text evidence="8">NQR complex catalyzes the reduction of ubiquinone-1 to ubiquinol by two successive reactions, coupled with the transport of Na(+) ions from the cytoplasm to the periplasm. NqrA to NqrE are probably involved in the second step, the conversion of ubisemiquinone to ubiquinol.</text>
</comment>
<keyword evidence="4 8" id="KW-0915">Sodium</keyword>
<evidence type="ECO:0000259" key="10">
    <source>
        <dbReference type="Pfam" id="PF11973"/>
    </source>
</evidence>
<keyword evidence="6 8" id="KW-0830">Ubiquinone</keyword>
<keyword evidence="3 8" id="KW-0520">NAD</keyword>
<evidence type="ECO:0000256" key="6">
    <source>
        <dbReference type="ARBA" id="ARBA00023075"/>
    </source>
</evidence>
<dbReference type="Pfam" id="PF11973">
    <property type="entry name" value="NQRA_SLBB"/>
    <property type="match status" value="1"/>
</dbReference>
<dbReference type="Pfam" id="PF05896">
    <property type="entry name" value="NQRA_N"/>
    <property type="match status" value="1"/>
</dbReference>
<keyword evidence="7 8" id="KW-0739">Sodium transport</keyword>
<evidence type="ECO:0000313" key="13">
    <source>
        <dbReference type="Proteomes" id="UP000306552"/>
    </source>
</evidence>
<dbReference type="Pfam" id="PF24836">
    <property type="entry name" value="NQRA_2nd"/>
    <property type="match status" value="1"/>
</dbReference>
<comment type="similarity">
    <text evidence="8">Belongs to the NqrA family.</text>
</comment>
<evidence type="ECO:0000256" key="3">
    <source>
        <dbReference type="ARBA" id="ARBA00023027"/>
    </source>
</evidence>
<dbReference type="HAMAP" id="MF_00425">
    <property type="entry name" value="NqrA"/>
    <property type="match status" value="1"/>
</dbReference>
<comment type="caution">
    <text evidence="12">The sequence shown here is derived from an EMBL/GenBank/DDBJ whole genome shotgun (WGS) entry which is preliminary data.</text>
</comment>
<keyword evidence="2 8" id="KW-1278">Translocase</keyword>
<dbReference type="NCBIfam" id="NF003761">
    <property type="entry name" value="PRK05352.1-4"/>
    <property type="match status" value="1"/>
</dbReference>
<organism evidence="12 13">
    <name type="scientific">Mesohalobacter halotolerans</name>
    <dbReference type="NCBI Taxonomy" id="1883405"/>
    <lineage>
        <taxon>Bacteria</taxon>
        <taxon>Pseudomonadati</taxon>
        <taxon>Bacteroidota</taxon>
        <taxon>Flavobacteriia</taxon>
        <taxon>Flavobacteriales</taxon>
        <taxon>Flavobacteriaceae</taxon>
        <taxon>Mesohalobacter</taxon>
    </lineage>
</organism>
<evidence type="ECO:0000256" key="7">
    <source>
        <dbReference type="ARBA" id="ARBA00023201"/>
    </source>
</evidence>
<evidence type="ECO:0000256" key="2">
    <source>
        <dbReference type="ARBA" id="ARBA00022967"/>
    </source>
</evidence>
<dbReference type="AlphaFoldDB" id="A0A4U5TPG0"/>
<dbReference type="InterPro" id="IPR056147">
    <property type="entry name" value="NQRA_N"/>
</dbReference>